<evidence type="ECO:0000313" key="2">
    <source>
        <dbReference type="Proteomes" id="UP000239415"/>
    </source>
</evidence>
<keyword evidence="2" id="KW-1185">Reference proteome</keyword>
<reference evidence="1 2" key="1">
    <citation type="submission" date="2018-03" db="EMBL/GenBank/DDBJ databases">
        <title>Genomic Encyclopedia of Archaeal and Bacterial Type Strains, Phase II (KMG-II): from individual species to whole genera.</title>
        <authorList>
            <person name="Goeker M."/>
        </authorList>
    </citation>
    <scope>NUCLEOTIDE SEQUENCE [LARGE SCALE GENOMIC DNA]</scope>
    <source>
        <strain evidence="1 2">DSM 43146</strain>
    </source>
</reference>
<evidence type="ECO:0000313" key="1">
    <source>
        <dbReference type="EMBL" id="PRX23488.1"/>
    </source>
</evidence>
<sequence>MTDQGWMADYGDDGYDPVYDRLDDLLDYEPDEPPCWCSWDQFCWFCELPPARVRRQQKRRWQQRRRRWRKIERHANDRFWQTRNRPAFDDEAPF</sequence>
<proteinExistence type="predicted"/>
<name>A0A2T0KIZ3_9ACTN</name>
<dbReference type="RefSeq" id="WP_106316681.1">
    <property type="nucleotide sequence ID" value="NZ_BOMO01000041.1"/>
</dbReference>
<comment type="caution">
    <text evidence="1">The sequence shown here is derived from an EMBL/GenBank/DDBJ whole genome shotgun (WGS) entry which is preliminary data.</text>
</comment>
<gene>
    <name evidence="1" type="ORF">CLV67_103236</name>
</gene>
<dbReference type="AlphaFoldDB" id="A0A2T0KIZ3"/>
<protein>
    <submittedName>
        <fullName evidence="1">Uncharacterized protein</fullName>
    </submittedName>
</protein>
<dbReference type="EMBL" id="PVMZ01000003">
    <property type="protein sequence ID" value="PRX23488.1"/>
    <property type="molecule type" value="Genomic_DNA"/>
</dbReference>
<organism evidence="1 2">
    <name type="scientific">Actinoplanes italicus</name>
    <dbReference type="NCBI Taxonomy" id="113567"/>
    <lineage>
        <taxon>Bacteria</taxon>
        <taxon>Bacillati</taxon>
        <taxon>Actinomycetota</taxon>
        <taxon>Actinomycetes</taxon>
        <taxon>Micromonosporales</taxon>
        <taxon>Micromonosporaceae</taxon>
        <taxon>Actinoplanes</taxon>
    </lineage>
</organism>
<dbReference type="Proteomes" id="UP000239415">
    <property type="component" value="Unassembled WGS sequence"/>
</dbReference>
<accession>A0A2T0KIZ3</accession>